<organism evidence="7 8">
    <name type="scientific">Talaromyces proteolyticus</name>
    <dbReference type="NCBI Taxonomy" id="1131652"/>
    <lineage>
        <taxon>Eukaryota</taxon>
        <taxon>Fungi</taxon>
        <taxon>Dikarya</taxon>
        <taxon>Ascomycota</taxon>
        <taxon>Pezizomycotina</taxon>
        <taxon>Eurotiomycetes</taxon>
        <taxon>Eurotiomycetidae</taxon>
        <taxon>Eurotiales</taxon>
        <taxon>Trichocomaceae</taxon>
        <taxon>Talaromyces</taxon>
        <taxon>Talaromyces sect. Bacilispori</taxon>
    </lineage>
</organism>
<dbReference type="InterPro" id="IPR001138">
    <property type="entry name" value="Zn2Cys6_DnaBD"/>
</dbReference>
<dbReference type="PANTHER" id="PTHR31069">
    <property type="entry name" value="OLEATE-ACTIVATED TRANSCRIPTION FACTOR 1-RELATED"/>
    <property type="match status" value="1"/>
</dbReference>
<dbReference type="Proteomes" id="UP001201262">
    <property type="component" value="Unassembled WGS sequence"/>
</dbReference>
<name>A0AAD4Q4X9_9EURO</name>
<evidence type="ECO:0000256" key="3">
    <source>
        <dbReference type="ARBA" id="ARBA00023163"/>
    </source>
</evidence>
<dbReference type="Gene3D" id="4.10.240.10">
    <property type="entry name" value="Zn(2)-C6 fungal-type DNA-binding domain"/>
    <property type="match status" value="1"/>
</dbReference>
<dbReference type="PROSITE" id="PS00463">
    <property type="entry name" value="ZN2_CY6_FUNGAL_1"/>
    <property type="match status" value="1"/>
</dbReference>
<dbReference type="SUPFAM" id="SSF57701">
    <property type="entry name" value="Zn2/Cys6 DNA-binding domain"/>
    <property type="match status" value="1"/>
</dbReference>
<keyword evidence="8" id="KW-1185">Reference proteome</keyword>
<evidence type="ECO:0000256" key="4">
    <source>
        <dbReference type="ARBA" id="ARBA00023242"/>
    </source>
</evidence>
<proteinExistence type="predicted"/>
<dbReference type="RefSeq" id="XP_046076493.1">
    <property type="nucleotide sequence ID" value="XM_046219782.1"/>
</dbReference>
<feature type="compositionally biased region" description="Low complexity" evidence="5">
    <location>
        <begin position="217"/>
        <end position="230"/>
    </location>
</feature>
<dbReference type="GO" id="GO:0008270">
    <property type="term" value="F:zinc ion binding"/>
    <property type="evidence" value="ECO:0007669"/>
    <property type="project" value="InterPro"/>
</dbReference>
<dbReference type="PROSITE" id="PS50048">
    <property type="entry name" value="ZN2_CY6_FUNGAL_2"/>
    <property type="match status" value="1"/>
</dbReference>
<gene>
    <name evidence="7" type="ORF">BGW36DRAFT_423037</name>
</gene>
<evidence type="ECO:0000256" key="5">
    <source>
        <dbReference type="SAM" id="MobiDB-lite"/>
    </source>
</evidence>
<dbReference type="GO" id="GO:0000981">
    <property type="term" value="F:DNA-binding transcription factor activity, RNA polymerase II-specific"/>
    <property type="evidence" value="ECO:0007669"/>
    <property type="project" value="InterPro"/>
</dbReference>
<keyword evidence="2" id="KW-0238">DNA-binding</keyword>
<dbReference type="Pfam" id="PF00172">
    <property type="entry name" value="Zn_clus"/>
    <property type="match status" value="1"/>
</dbReference>
<dbReference type="InterPro" id="IPR050675">
    <property type="entry name" value="OAF3"/>
</dbReference>
<dbReference type="GO" id="GO:0005634">
    <property type="term" value="C:nucleus"/>
    <property type="evidence" value="ECO:0007669"/>
    <property type="project" value="InterPro"/>
</dbReference>
<dbReference type="CDD" id="cd00067">
    <property type="entry name" value="GAL4"/>
    <property type="match status" value="1"/>
</dbReference>
<evidence type="ECO:0000259" key="6">
    <source>
        <dbReference type="PROSITE" id="PS50048"/>
    </source>
</evidence>
<feature type="domain" description="Zn(2)-C6 fungal-type" evidence="6">
    <location>
        <begin position="36"/>
        <end position="66"/>
    </location>
</feature>
<keyword evidence="4" id="KW-0539">Nucleus</keyword>
<evidence type="ECO:0000313" key="7">
    <source>
        <dbReference type="EMBL" id="KAH8703475.1"/>
    </source>
</evidence>
<dbReference type="GO" id="GO:0003677">
    <property type="term" value="F:DNA binding"/>
    <property type="evidence" value="ECO:0007669"/>
    <property type="project" value="UniProtKB-KW"/>
</dbReference>
<feature type="compositionally biased region" description="Acidic residues" evidence="5">
    <location>
        <begin position="107"/>
        <end position="116"/>
    </location>
</feature>
<dbReference type="AlphaFoldDB" id="A0AAD4Q4X9"/>
<dbReference type="GeneID" id="70250069"/>
<evidence type="ECO:0000256" key="1">
    <source>
        <dbReference type="ARBA" id="ARBA00023015"/>
    </source>
</evidence>
<accession>A0AAD4Q4X9</accession>
<evidence type="ECO:0000313" key="8">
    <source>
        <dbReference type="Proteomes" id="UP001201262"/>
    </source>
</evidence>
<dbReference type="InterPro" id="IPR036864">
    <property type="entry name" value="Zn2-C6_fun-type_DNA-bd_sf"/>
</dbReference>
<feature type="region of interest" description="Disordered" evidence="5">
    <location>
        <begin position="202"/>
        <end position="236"/>
    </location>
</feature>
<dbReference type="PANTHER" id="PTHR31069:SF32">
    <property type="entry name" value="ARGININE METABOLISM REGULATION PROTEIN II"/>
    <property type="match status" value="1"/>
</dbReference>
<reference evidence="7" key="1">
    <citation type="submission" date="2021-12" db="EMBL/GenBank/DDBJ databases">
        <title>Convergent genome expansion in fungi linked to evolution of root-endophyte symbiosis.</title>
        <authorList>
            <consortium name="DOE Joint Genome Institute"/>
            <person name="Ke Y.-H."/>
            <person name="Bonito G."/>
            <person name="Liao H.-L."/>
            <person name="Looney B."/>
            <person name="Rojas-Flechas A."/>
            <person name="Nash J."/>
            <person name="Hameed K."/>
            <person name="Schadt C."/>
            <person name="Martin F."/>
            <person name="Crous P.W."/>
            <person name="Miettinen O."/>
            <person name="Magnuson J.K."/>
            <person name="Labbe J."/>
            <person name="Jacobson D."/>
            <person name="Doktycz M.J."/>
            <person name="Veneault-Fourrey C."/>
            <person name="Kuo A."/>
            <person name="Mondo S."/>
            <person name="Calhoun S."/>
            <person name="Riley R."/>
            <person name="Ohm R."/>
            <person name="LaButti K."/>
            <person name="Andreopoulos B."/>
            <person name="Pangilinan J."/>
            <person name="Nolan M."/>
            <person name="Tritt A."/>
            <person name="Clum A."/>
            <person name="Lipzen A."/>
            <person name="Daum C."/>
            <person name="Barry K."/>
            <person name="Grigoriev I.V."/>
            <person name="Vilgalys R."/>
        </authorList>
    </citation>
    <scope>NUCLEOTIDE SEQUENCE</scope>
    <source>
        <strain evidence="7">PMI_201</strain>
    </source>
</reference>
<protein>
    <recommendedName>
        <fullName evidence="6">Zn(2)-C6 fungal-type domain-containing protein</fullName>
    </recommendedName>
</protein>
<dbReference type="EMBL" id="JAJTJA010000002">
    <property type="protein sequence ID" value="KAH8703475.1"/>
    <property type="molecule type" value="Genomic_DNA"/>
</dbReference>
<sequence length="444" mass="49814">MFSTLRFDPHGAEPIRVERQRYAHEINQGPGPQHSACENCRLKKLRCSGTRPSCHRCQETSIKCIFETPPKSKNATLFDPTKSKSTSQHKVRAAESGLHLQSTVAGDEPDGLEEDRDSSNQPSFLANLNDWTAEGMEFETMDNFSEETEISPNSPLGETYRRPGESSIEDFMQYLVDSPPLDQDIGMNLNPAEEHTATVQHRFPRTTINRRNGRSDSLLSQNRSQRNNSSPAIFCPNQRSQIPPTYTHNGMLPVAMCHCWSDMVNILEMLGQEGYGSDDQGIQPPIDSILSFQRSAVEKCTSMLDCTFCFSSSERILVLVLVGDKLISKFEEVLKRQQFLPNSRPDAFDAGLTRPATATTASSNRPGNGGVKLFLGDYEIHTSEWMSLLDTLLNLQVRRLGNFISRLKVWATSAHGIAHLAMLSKLERRFQGLMTVYQPADRLQ</sequence>
<keyword evidence="1" id="KW-0805">Transcription regulation</keyword>
<evidence type="ECO:0000256" key="2">
    <source>
        <dbReference type="ARBA" id="ARBA00023125"/>
    </source>
</evidence>
<keyword evidence="3" id="KW-0804">Transcription</keyword>
<feature type="region of interest" description="Disordered" evidence="5">
    <location>
        <begin position="73"/>
        <end position="123"/>
    </location>
</feature>
<dbReference type="GO" id="GO:0045122">
    <property type="term" value="P:aflatoxin biosynthetic process"/>
    <property type="evidence" value="ECO:0007669"/>
    <property type="project" value="InterPro"/>
</dbReference>
<comment type="caution">
    <text evidence="7">The sequence shown here is derived from an EMBL/GenBank/DDBJ whole genome shotgun (WGS) entry which is preliminary data.</text>
</comment>
<dbReference type="SMART" id="SM00066">
    <property type="entry name" value="GAL4"/>
    <property type="match status" value="1"/>
</dbReference>